<evidence type="ECO:0000256" key="1">
    <source>
        <dbReference type="SAM" id="SignalP"/>
    </source>
</evidence>
<feature type="domain" description="ARG and Rhodanese-Phosphatase-superfamily-associated" evidence="2">
    <location>
        <begin position="35"/>
        <end position="298"/>
    </location>
</feature>
<gene>
    <name evidence="3" type="ORF">SAMN05444277_101704</name>
</gene>
<dbReference type="OrthoDB" id="9796904at2"/>
<feature type="signal peptide" evidence="1">
    <location>
        <begin position="1"/>
        <end position="26"/>
    </location>
</feature>
<dbReference type="AlphaFoldDB" id="A0A1I5SCQ8"/>
<evidence type="ECO:0000259" key="2">
    <source>
        <dbReference type="Pfam" id="PF20208"/>
    </source>
</evidence>
<keyword evidence="4" id="KW-1185">Reference proteome</keyword>
<accession>A0A1I5SCQ8</accession>
<dbReference type="InterPro" id="IPR046699">
    <property type="entry name" value="ARPP-1"/>
</dbReference>
<sequence length="322" mass="36739">MLKLLLNFKWCYLVTVIFFCHAQSFAQLTYNELSVQYDSPWTYKKLQLIPVRFKNAGGDSGYANKQMFNGKITSFDDAMRRRKIIVKEMSEGGADVSTLMIKNRSNENIMLMSGEMVQGGKQDRAFGETAIIPKGRRKNYVQVFCVEKGRWDNKAKSFRHAGTADAGVRKQIDVSKRQSKVWKQIDSELSEKNKKNQTSAYLKAYNDSTYFDTSYLHYFIEKMKSSDSAYGGFIAITGNRIIRADIFGGTDLCLAAYIENIKSYVHTLKPADGIPSKPKEAIKGFTDKFLKDKTTQKQYLAKNGRIYYNDGVIIQLVAYDDE</sequence>
<name>A0A1I5SCQ8_9BACT</name>
<keyword evidence="1" id="KW-0732">Signal</keyword>
<protein>
    <recommendedName>
        <fullName evidence="2">ARG and Rhodanese-Phosphatase-superfamily-associated domain-containing protein</fullName>
    </recommendedName>
</protein>
<organism evidence="3 4">
    <name type="scientific">Parafilimonas terrae</name>
    <dbReference type="NCBI Taxonomy" id="1465490"/>
    <lineage>
        <taxon>Bacteria</taxon>
        <taxon>Pseudomonadati</taxon>
        <taxon>Bacteroidota</taxon>
        <taxon>Chitinophagia</taxon>
        <taxon>Chitinophagales</taxon>
        <taxon>Chitinophagaceae</taxon>
        <taxon>Parafilimonas</taxon>
    </lineage>
</organism>
<dbReference type="Pfam" id="PF20208">
    <property type="entry name" value="ARPP-1"/>
    <property type="match status" value="1"/>
</dbReference>
<dbReference type="RefSeq" id="WP_090654507.1">
    <property type="nucleotide sequence ID" value="NZ_FOXQ01000001.1"/>
</dbReference>
<dbReference type="Proteomes" id="UP000199031">
    <property type="component" value="Unassembled WGS sequence"/>
</dbReference>
<evidence type="ECO:0000313" key="4">
    <source>
        <dbReference type="Proteomes" id="UP000199031"/>
    </source>
</evidence>
<dbReference type="STRING" id="1465490.SAMN05444277_101704"/>
<proteinExistence type="predicted"/>
<reference evidence="3 4" key="1">
    <citation type="submission" date="2016-10" db="EMBL/GenBank/DDBJ databases">
        <authorList>
            <person name="de Groot N.N."/>
        </authorList>
    </citation>
    <scope>NUCLEOTIDE SEQUENCE [LARGE SCALE GENOMIC DNA]</scope>
    <source>
        <strain evidence="3 4">DSM 28286</strain>
    </source>
</reference>
<evidence type="ECO:0000313" key="3">
    <source>
        <dbReference type="EMBL" id="SFP68534.1"/>
    </source>
</evidence>
<dbReference type="EMBL" id="FOXQ01000001">
    <property type="protein sequence ID" value="SFP68534.1"/>
    <property type="molecule type" value="Genomic_DNA"/>
</dbReference>
<feature type="chain" id="PRO_5011487890" description="ARG and Rhodanese-Phosphatase-superfamily-associated domain-containing protein" evidence="1">
    <location>
        <begin position="27"/>
        <end position="322"/>
    </location>
</feature>